<comment type="caution">
    <text evidence="2">The sequence shown here is derived from an EMBL/GenBank/DDBJ whole genome shotgun (WGS) entry which is preliminary data.</text>
</comment>
<dbReference type="EMBL" id="CAJZAG010000001">
    <property type="protein sequence ID" value="CAG9164446.1"/>
    <property type="molecule type" value="Genomic_DNA"/>
</dbReference>
<dbReference type="RefSeq" id="WP_223982109.1">
    <property type="nucleotide sequence ID" value="NZ_CAJZAG010000001.1"/>
</dbReference>
<proteinExistence type="inferred from homology"/>
<organism evidence="2 3">
    <name type="scientific">Cupriavidus pampae</name>
    <dbReference type="NCBI Taxonomy" id="659251"/>
    <lineage>
        <taxon>Bacteria</taxon>
        <taxon>Pseudomonadati</taxon>
        <taxon>Pseudomonadota</taxon>
        <taxon>Betaproteobacteria</taxon>
        <taxon>Burkholderiales</taxon>
        <taxon>Burkholderiaceae</taxon>
        <taxon>Cupriavidus</taxon>
    </lineage>
</organism>
<keyword evidence="3" id="KW-1185">Reference proteome</keyword>
<sequence>MAALLASAAGLYALTDGLTAWTLDQRRENRIAAGAMSMPALDVRDQQGRGARWFGADAPANQIYLVDFIYTRCMSVCRALGAEFAQLQARIAADGMSGRIGLRSLSFDPRDEVADLAGYGREHRARLPDWAVAAAVDPAALQALLRSAEIIAIPDGFGGFEHNGGLHVVDAHGRILRTFTLEAYQDAYAFARAQLAPAPGRAP</sequence>
<dbReference type="Proteomes" id="UP000706525">
    <property type="component" value="Unassembled WGS sequence"/>
</dbReference>
<reference evidence="2 3" key="1">
    <citation type="submission" date="2021-08" db="EMBL/GenBank/DDBJ databases">
        <authorList>
            <person name="Peeters C."/>
        </authorList>
    </citation>
    <scope>NUCLEOTIDE SEQUENCE [LARGE SCALE GENOMIC DNA]</scope>
    <source>
        <strain evidence="2 3">LMG 32289</strain>
    </source>
</reference>
<accession>A0ABN7XTW1</accession>
<protein>
    <recommendedName>
        <fullName evidence="4">SCO family protein</fullName>
    </recommendedName>
</protein>
<evidence type="ECO:0000256" key="1">
    <source>
        <dbReference type="ARBA" id="ARBA00010996"/>
    </source>
</evidence>
<dbReference type="Gene3D" id="3.40.30.10">
    <property type="entry name" value="Glutaredoxin"/>
    <property type="match status" value="1"/>
</dbReference>
<evidence type="ECO:0000313" key="2">
    <source>
        <dbReference type="EMBL" id="CAG9164446.1"/>
    </source>
</evidence>
<dbReference type="SUPFAM" id="SSF52833">
    <property type="entry name" value="Thioredoxin-like"/>
    <property type="match status" value="1"/>
</dbReference>
<dbReference type="Pfam" id="PF02630">
    <property type="entry name" value="SCO1-SenC"/>
    <property type="match status" value="1"/>
</dbReference>
<name>A0ABN7XTW1_9BURK</name>
<gene>
    <name evidence="2" type="ORF">LMG32289_00789</name>
</gene>
<evidence type="ECO:0008006" key="4">
    <source>
        <dbReference type="Google" id="ProtNLM"/>
    </source>
</evidence>
<dbReference type="InterPro" id="IPR036249">
    <property type="entry name" value="Thioredoxin-like_sf"/>
</dbReference>
<comment type="similarity">
    <text evidence="1">Belongs to the SCO1/2 family.</text>
</comment>
<dbReference type="InterPro" id="IPR003782">
    <property type="entry name" value="SCO1/SenC"/>
</dbReference>
<evidence type="ECO:0000313" key="3">
    <source>
        <dbReference type="Proteomes" id="UP000706525"/>
    </source>
</evidence>